<dbReference type="InterPro" id="IPR051453">
    <property type="entry name" value="MBL_Glyoxalase_II"/>
</dbReference>
<accession>A0A1M6NZQ2</accession>
<keyword evidence="2" id="KW-0479">Metal-binding</keyword>
<evidence type="ECO:0000313" key="6">
    <source>
        <dbReference type="EMBL" id="SHK01140.1"/>
    </source>
</evidence>
<organism evidence="6 7">
    <name type="scientific">Rubritalea squalenifaciens DSM 18772</name>
    <dbReference type="NCBI Taxonomy" id="1123071"/>
    <lineage>
        <taxon>Bacteria</taxon>
        <taxon>Pseudomonadati</taxon>
        <taxon>Verrucomicrobiota</taxon>
        <taxon>Verrucomicrobiia</taxon>
        <taxon>Verrucomicrobiales</taxon>
        <taxon>Rubritaleaceae</taxon>
        <taxon>Rubritalea</taxon>
    </lineage>
</organism>
<dbReference type="InterPro" id="IPR001279">
    <property type="entry name" value="Metallo-B-lactamas"/>
</dbReference>
<dbReference type="InterPro" id="IPR036866">
    <property type="entry name" value="RibonucZ/Hydroxyglut_hydro"/>
</dbReference>
<dbReference type="AlphaFoldDB" id="A0A1M6NZQ2"/>
<evidence type="ECO:0000256" key="3">
    <source>
        <dbReference type="ARBA" id="ARBA00022801"/>
    </source>
</evidence>
<gene>
    <name evidence="6" type="ORF">SAMN02745181_3028</name>
</gene>
<keyword evidence="3" id="KW-0378">Hydrolase</keyword>
<dbReference type="Gene3D" id="3.60.15.10">
    <property type="entry name" value="Ribonuclease Z/Hydroxyacylglutathione hydrolase-like"/>
    <property type="match status" value="2"/>
</dbReference>
<keyword evidence="7" id="KW-1185">Reference proteome</keyword>
<dbReference type="Proteomes" id="UP000184510">
    <property type="component" value="Unassembled WGS sequence"/>
</dbReference>
<evidence type="ECO:0000256" key="2">
    <source>
        <dbReference type="ARBA" id="ARBA00022723"/>
    </source>
</evidence>
<feature type="domain" description="Metallo-beta-lactamase" evidence="5">
    <location>
        <begin position="89"/>
        <end position="232"/>
    </location>
</feature>
<dbReference type="PANTHER" id="PTHR46233">
    <property type="entry name" value="HYDROXYACYLGLUTATHIONE HYDROLASE GLOC"/>
    <property type="match status" value="1"/>
</dbReference>
<dbReference type="InParanoid" id="A0A1M6NZQ2"/>
<dbReference type="SMART" id="SM00849">
    <property type="entry name" value="Lactamase_B"/>
    <property type="match status" value="1"/>
</dbReference>
<reference evidence="6 7" key="1">
    <citation type="submission" date="2016-11" db="EMBL/GenBank/DDBJ databases">
        <authorList>
            <person name="Jaros S."/>
            <person name="Januszkiewicz K."/>
            <person name="Wedrychowicz H."/>
        </authorList>
    </citation>
    <scope>NUCLEOTIDE SEQUENCE [LARGE SCALE GENOMIC DNA]</scope>
    <source>
        <strain evidence="6 7">DSM 18772</strain>
    </source>
</reference>
<dbReference type="GO" id="GO:0046872">
    <property type="term" value="F:metal ion binding"/>
    <property type="evidence" value="ECO:0007669"/>
    <property type="project" value="UniProtKB-KW"/>
</dbReference>
<dbReference type="PANTHER" id="PTHR46233:SF3">
    <property type="entry name" value="HYDROXYACYLGLUTATHIONE HYDROLASE GLOC"/>
    <property type="match status" value="1"/>
</dbReference>
<comment type="cofactor">
    <cofactor evidence="1">
        <name>Zn(2+)</name>
        <dbReference type="ChEBI" id="CHEBI:29105"/>
    </cofactor>
</comment>
<dbReference type="STRING" id="1123071.SAMN02745181_3028"/>
<sequence>MLEDDFNDCISKAIRGHGCPIVSLAKLAGIPERSITDCLQGNENPSAIRSIAPHLQLSAERLLNLKNYRPHTPIVPGLTQVTSPFGHLGVNAYVITSGDLNLIFDTGTDASDLQLLAPDAQHVFITHEHPDHVAELNSFTTAEIHRPAQLQHGDQMRIADLSIHILDVAGHASPAFAYLIKGLEKDVCIVGDAIFAGSIGGCPSTSAYTTALSNIRNHILRLPGDTILCPGHGPMTTVTQELAHNPFFAS</sequence>
<keyword evidence="4" id="KW-0862">Zinc</keyword>
<evidence type="ECO:0000256" key="4">
    <source>
        <dbReference type="ARBA" id="ARBA00022833"/>
    </source>
</evidence>
<dbReference type="OrthoDB" id="9802248at2"/>
<protein>
    <submittedName>
        <fullName evidence="6">Glyoxylase, beta-lactamase superfamily II</fullName>
    </submittedName>
</protein>
<dbReference type="RefSeq" id="WP_143184588.1">
    <property type="nucleotide sequence ID" value="NZ_FQYR01000005.1"/>
</dbReference>
<dbReference type="SUPFAM" id="SSF56281">
    <property type="entry name" value="Metallo-hydrolase/oxidoreductase"/>
    <property type="match status" value="1"/>
</dbReference>
<evidence type="ECO:0000313" key="7">
    <source>
        <dbReference type="Proteomes" id="UP000184510"/>
    </source>
</evidence>
<dbReference type="EMBL" id="FQYR01000005">
    <property type="protein sequence ID" value="SHK01140.1"/>
    <property type="molecule type" value="Genomic_DNA"/>
</dbReference>
<evidence type="ECO:0000259" key="5">
    <source>
        <dbReference type="SMART" id="SM00849"/>
    </source>
</evidence>
<evidence type="ECO:0000256" key="1">
    <source>
        <dbReference type="ARBA" id="ARBA00001947"/>
    </source>
</evidence>
<dbReference type="Pfam" id="PF00753">
    <property type="entry name" value="Lactamase_B"/>
    <property type="match status" value="1"/>
</dbReference>
<name>A0A1M6NZQ2_9BACT</name>
<proteinExistence type="predicted"/>
<dbReference type="GO" id="GO:0016787">
    <property type="term" value="F:hydrolase activity"/>
    <property type="evidence" value="ECO:0007669"/>
    <property type="project" value="UniProtKB-KW"/>
</dbReference>